<sequence>TYITAEEEDDARSPLEAYEGQIDSSTVRQCSGDCKIKPLLVYHSENPRAFKSHKIFERKTASYVEVEPEGMGHQEVLCGVGPGWELHEDLDLSAWKKLWPEAVAERIYEELEPGVSVEEEIVSLGEIHGSRGGRERRERAHRGVHPGTDD</sequence>
<comment type="caution">
    <text evidence="2">The sequence shown here is derived from an EMBL/GenBank/DDBJ whole genome shotgun (WGS) entry which is preliminary data.</text>
</comment>
<reference evidence="2 3" key="1">
    <citation type="submission" date="2021-06" db="EMBL/GenBank/DDBJ databases">
        <title>Caerostris darwini draft genome.</title>
        <authorList>
            <person name="Kono N."/>
            <person name="Arakawa K."/>
        </authorList>
    </citation>
    <scope>NUCLEOTIDE SEQUENCE [LARGE SCALE GENOMIC DNA]</scope>
</reference>
<feature type="compositionally biased region" description="Basic and acidic residues" evidence="1">
    <location>
        <begin position="128"/>
        <end position="138"/>
    </location>
</feature>
<evidence type="ECO:0000256" key="1">
    <source>
        <dbReference type="SAM" id="MobiDB-lite"/>
    </source>
</evidence>
<feature type="non-terminal residue" evidence="2">
    <location>
        <position position="1"/>
    </location>
</feature>
<organism evidence="2 3">
    <name type="scientific">Caerostris darwini</name>
    <dbReference type="NCBI Taxonomy" id="1538125"/>
    <lineage>
        <taxon>Eukaryota</taxon>
        <taxon>Metazoa</taxon>
        <taxon>Ecdysozoa</taxon>
        <taxon>Arthropoda</taxon>
        <taxon>Chelicerata</taxon>
        <taxon>Arachnida</taxon>
        <taxon>Araneae</taxon>
        <taxon>Araneomorphae</taxon>
        <taxon>Entelegynae</taxon>
        <taxon>Araneoidea</taxon>
        <taxon>Araneidae</taxon>
        <taxon>Caerostris</taxon>
    </lineage>
</organism>
<feature type="region of interest" description="Disordered" evidence="1">
    <location>
        <begin position="128"/>
        <end position="150"/>
    </location>
</feature>
<protein>
    <submittedName>
        <fullName evidence="2">Tigger transposable element-derived protein 1</fullName>
    </submittedName>
</protein>
<keyword evidence="3" id="KW-1185">Reference proteome</keyword>
<name>A0AAV4VMQ9_9ARAC</name>
<proteinExistence type="predicted"/>
<dbReference type="Proteomes" id="UP001054837">
    <property type="component" value="Unassembled WGS sequence"/>
</dbReference>
<dbReference type="AlphaFoldDB" id="A0AAV4VMQ9"/>
<accession>A0AAV4VMQ9</accession>
<dbReference type="EMBL" id="BPLQ01013349">
    <property type="protein sequence ID" value="GIY71471.1"/>
    <property type="molecule type" value="Genomic_DNA"/>
</dbReference>
<gene>
    <name evidence="2" type="primary">RF11_05744</name>
    <name evidence="2" type="ORF">CDAR_68251</name>
</gene>
<evidence type="ECO:0000313" key="3">
    <source>
        <dbReference type="Proteomes" id="UP001054837"/>
    </source>
</evidence>
<evidence type="ECO:0000313" key="2">
    <source>
        <dbReference type="EMBL" id="GIY71471.1"/>
    </source>
</evidence>